<name>A0A8E2DYJ3_9PEZI</name>
<evidence type="ECO:0008006" key="5">
    <source>
        <dbReference type="Google" id="ProtNLM"/>
    </source>
</evidence>
<dbReference type="EMBL" id="KV745611">
    <property type="protein sequence ID" value="OCK73933.1"/>
    <property type="molecule type" value="Genomic_DNA"/>
</dbReference>
<evidence type="ECO:0000256" key="1">
    <source>
        <dbReference type="SAM" id="MobiDB-lite"/>
    </source>
</evidence>
<feature type="region of interest" description="Disordered" evidence="1">
    <location>
        <begin position="1"/>
        <end position="25"/>
    </location>
</feature>
<reference evidence="3 4" key="1">
    <citation type="journal article" date="2016" name="Nat. Commun.">
        <title>Ectomycorrhizal ecology is imprinted in the genome of the dominant symbiotic fungus Cenococcum geophilum.</title>
        <authorList>
            <consortium name="DOE Joint Genome Institute"/>
            <person name="Peter M."/>
            <person name="Kohler A."/>
            <person name="Ohm R.A."/>
            <person name="Kuo A."/>
            <person name="Krutzmann J."/>
            <person name="Morin E."/>
            <person name="Arend M."/>
            <person name="Barry K.W."/>
            <person name="Binder M."/>
            <person name="Choi C."/>
            <person name="Clum A."/>
            <person name="Copeland A."/>
            <person name="Grisel N."/>
            <person name="Haridas S."/>
            <person name="Kipfer T."/>
            <person name="LaButti K."/>
            <person name="Lindquist E."/>
            <person name="Lipzen A."/>
            <person name="Maire R."/>
            <person name="Meier B."/>
            <person name="Mihaltcheva S."/>
            <person name="Molinier V."/>
            <person name="Murat C."/>
            <person name="Poggeler S."/>
            <person name="Quandt C.A."/>
            <person name="Sperisen C."/>
            <person name="Tritt A."/>
            <person name="Tisserant E."/>
            <person name="Crous P.W."/>
            <person name="Henrissat B."/>
            <person name="Nehls U."/>
            <person name="Egli S."/>
            <person name="Spatafora J.W."/>
            <person name="Grigoriev I.V."/>
            <person name="Martin F.M."/>
        </authorList>
    </citation>
    <scope>NUCLEOTIDE SEQUENCE [LARGE SCALE GENOMIC DNA]</scope>
    <source>
        <strain evidence="3 4">CBS 459.81</strain>
    </source>
</reference>
<feature type="region of interest" description="Disordered" evidence="1">
    <location>
        <begin position="105"/>
        <end position="126"/>
    </location>
</feature>
<feature type="compositionally biased region" description="Low complexity" evidence="1">
    <location>
        <begin position="7"/>
        <end position="18"/>
    </location>
</feature>
<evidence type="ECO:0000256" key="2">
    <source>
        <dbReference type="SAM" id="Phobius"/>
    </source>
</evidence>
<dbReference type="Proteomes" id="UP000250266">
    <property type="component" value="Unassembled WGS sequence"/>
</dbReference>
<proteinExistence type="predicted"/>
<accession>A0A8E2DYJ3</accession>
<keyword evidence="2" id="KW-0812">Transmembrane</keyword>
<gene>
    <name evidence="3" type="ORF">K432DRAFT_398491</name>
</gene>
<keyword evidence="2" id="KW-0472">Membrane</keyword>
<evidence type="ECO:0000313" key="3">
    <source>
        <dbReference type="EMBL" id="OCK73933.1"/>
    </source>
</evidence>
<evidence type="ECO:0000313" key="4">
    <source>
        <dbReference type="Proteomes" id="UP000250266"/>
    </source>
</evidence>
<dbReference type="AlphaFoldDB" id="A0A8E2DYJ3"/>
<feature type="transmembrane region" description="Helical" evidence="2">
    <location>
        <begin position="68"/>
        <end position="94"/>
    </location>
</feature>
<keyword evidence="4" id="KW-1185">Reference proteome</keyword>
<protein>
    <recommendedName>
        <fullName evidence="5">Mid2 domain-containing protein</fullName>
    </recommendedName>
</protein>
<keyword evidence="2" id="KW-1133">Transmembrane helix</keyword>
<sequence length="176" mass="18119">MTVPAQTTEAARTTTTTTGGAGIGATTGAPTTKLISFTAGSRTFTSLASVTATDISNAQTTTGPKLNIGAIVGGVVGLVIVLGIVVVAVTALILRGCHKRRLEPQPAAQSMATQPPPTYPQDPDLNQRISKTPVMIHAAPVYVGDRIESCRELDGRIATNAEMDGVGRLARPEMPG</sequence>
<organism evidence="3 4">
    <name type="scientific">Lepidopterella palustris CBS 459.81</name>
    <dbReference type="NCBI Taxonomy" id="1314670"/>
    <lineage>
        <taxon>Eukaryota</taxon>
        <taxon>Fungi</taxon>
        <taxon>Dikarya</taxon>
        <taxon>Ascomycota</taxon>
        <taxon>Pezizomycotina</taxon>
        <taxon>Dothideomycetes</taxon>
        <taxon>Pleosporomycetidae</taxon>
        <taxon>Mytilinidiales</taxon>
        <taxon>Argynnaceae</taxon>
        <taxon>Lepidopterella</taxon>
    </lineage>
</organism>